<dbReference type="Gene3D" id="1.10.510.10">
    <property type="entry name" value="Transferase(Phosphotransferase) domain 1"/>
    <property type="match status" value="1"/>
</dbReference>
<dbReference type="EC" id="2.7.11.1" evidence="2"/>
<evidence type="ECO:0000256" key="1">
    <source>
        <dbReference type="ARBA" id="ARBA00010062"/>
    </source>
</evidence>
<evidence type="ECO:0000256" key="5">
    <source>
        <dbReference type="ARBA" id="ARBA00022729"/>
    </source>
</evidence>
<dbReference type="GO" id="GO:0005524">
    <property type="term" value="F:ATP binding"/>
    <property type="evidence" value="ECO:0007669"/>
    <property type="project" value="UniProtKB-KW"/>
</dbReference>
<dbReference type="PANTHER" id="PTHR24363:SF0">
    <property type="entry name" value="SERINE_THREONINE KINASE LIKE DOMAIN CONTAINING 1"/>
    <property type="match status" value="1"/>
</dbReference>
<dbReference type="Pfam" id="PF00069">
    <property type="entry name" value="Pkinase"/>
    <property type="match status" value="1"/>
</dbReference>
<gene>
    <name evidence="12" type="ORF">H1P_3040002</name>
</gene>
<dbReference type="SMART" id="SM00220">
    <property type="entry name" value="S_TKc"/>
    <property type="match status" value="1"/>
</dbReference>
<dbReference type="Gene3D" id="3.30.200.20">
    <property type="entry name" value="Phosphorylase Kinase, domain 1"/>
    <property type="match status" value="1"/>
</dbReference>
<evidence type="ECO:0000313" key="13">
    <source>
        <dbReference type="Proteomes" id="UP000320055"/>
    </source>
</evidence>
<evidence type="ECO:0000256" key="6">
    <source>
        <dbReference type="ARBA" id="ARBA00022741"/>
    </source>
</evidence>
<comment type="similarity">
    <text evidence="1">Belongs to the leucine-binding protein family.</text>
</comment>
<dbReference type="CDD" id="cd14014">
    <property type="entry name" value="STKc_PknB_like"/>
    <property type="match status" value="1"/>
</dbReference>
<dbReference type="InterPro" id="IPR000719">
    <property type="entry name" value="Prot_kinase_dom"/>
</dbReference>
<evidence type="ECO:0000256" key="2">
    <source>
        <dbReference type="ARBA" id="ARBA00012513"/>
    </source>
</evidence>
<dbReference type="RefSeq" id="WP_144873832.1">
    <property type="nucleotide sequence ID" value="NZ_LR214044.1"/>
</dbReference>
<dbReference type="CDD" id="cd06268">
    <property type="entry name" value="PBP1_ABC_transporter_LIVBP-like"/>
    <property type="match status" value="1"/>
</dbReference>
<keyword evidence="8" id="KW-0067">ATP-binding</keyword>
<reference evidence="12 13" key="1">
    <citation type="submission" date="2019-01" db="EMBL/GenBank/DDBJ databases">
        <authorList>
            <person name="Brito A."/>
        </authorList>
    </citation>
    <scope>NUCLEOTIDE SEQUENCE [LARGE SCALE GENOMIC DNA]</scope>
    <source>
        <strain evidence="12">1</strain>
    </source>
</reference>
<dbReference type="AlphaFoldDB" id="A0A563VUH9"/>
<dbReference type="Gene3D" id="3.40.50.2300">
    <property type="match status" value="2"/>
</dbReference>
<keyword evidence="4" id="KW-0808">Transferase</keyword>
<evidence type="ECO:0000256" key="8">
    <source>
        <dbReference type="ARBA" id="ARBA00022840"/>
    </source>
</evidence>
<dbReference type="SUPFAM" id="SSF53822">
    <property type="entry name" value="Periplasmic binding protein-like I"/>
    <property type="match status" value="1"/>
</dbReference>
<dbReference type="InterPro" id="IPR028081">
    <property type="entry name" value="Leu-bd"/>
</dbReference>
<evidence type="ECO:0000313" key="12">
    <source>
        <dbReference type="EMBL" id="VEP15063.1"/>
    </source>
</evidence>
<name>A0A563VUH9_9CYAN</name>
<dbReference type="InterPro" id="IPR011009">
    <property type="entry name" value="Kinase-like_dom_sf"/>
</dbReference>
<proteinExistence type="inferred from homology"/>
<comment type="catalytic activity">
    <reaction evidence="9">
        <text>L-threonyl-[protein] + ATP = O-phospho-L-threonyl-[protein] + ADP + H(+)</text>
        <dbReference type="Rhea" id="RHEA:46608"/>
        <dbReference type="Rhea" id="RHEA-COMP:11060"/>
        <dbReference type="Rhea" id="RHEA-COMP:11605"/>
        <dbReference type="ChEBI" id="CHEBI:15378"/>
        <dbReference type="ChEBI" id="CHEBI:30013"/>
        <dbReference type="ChEBI" id="CHEBI:30616"/>
        <dbReference type="ChEBI" id="CHEBI:61977"/>
        <dbReference type="ChEBI" id="CHEBI:456216"/>
        <dbReference type="EC" id="2.7.11.1"/>
    </reaction>
</comment>
<dbReference type="PROSITE" id="PS50011">
    <property type="entry name" value="PROTEIN_KINASE_DOM"/>
    <property type="match status" value="1"/>
</dbReference>
<organism evidence="12 13">
    <name type="scientific">Hyella patelloides LEGE 07179</name>
    <dbReference type="NCBI Taxonomy" id="945734"/>
    <lineage>
        <taxon>Bacteria</taxon>
        <taxon>Bacillati</taxon>
        <taxon>Cyanobacteriota</taxon>
        <taxon>Cyanophyceae</taxon>
        <taxon>Pleurocapsales</taxon>
        <taxon>Hyellaceae</taxon>
        <taxon>Hyella</taxon>
    </lineage>
</organism>
<comment type="catalytic activity">
    <reaction evidence="10">
        <text>L-seryl-[protein] + ATP = O-phospho-L-seryl-[protein] + ADP + H(+)</text>
        <dbReference type="Rhea" id="RHEA:17989"/>
        <dbReference type="Rhea" id="RHEA-COMP:9863"/>
        <dbReference type="Rhea" id="RHEA-COMP:11604"/>
        <dbReference type="ChEBI" id="CHEBI:15378"/>
        <dbReference type="ChEBI" id="CHEBI:29999"/>
        <dbReference type="ChEBI" id="CHEBI:30616"/>
        <dbReference type="ChEBI" id="CHEBI:83421"/>
        <dbReference type="ChEBI" id="CHEBI:456216"/>
        <dbReference type="EC" id="2.7.11.1"/>
    </reaction>
</comment>
<evidence type="ECO:0000256" key="4">
    <source>
        <dbReference type="ARBA" id="ARBA00022679"/>
    </source>
</evidence>
<accession>A0A563VUH9</accession>
<keyword evidence="6" id="KW-0547">Nucleotide-binding</keyword>
<evidence type="ECO:0000256" key="3">
    <source>
        <dbReference type="ARBA" id="ARBA00022527"/>
    </source>
</evidence>
<dbReference type="SUPFAM" id="SSF56112">
    <property type="entry name" value="Protein kinase-like (PK-like)"/>
    <property type="match status" value="1"/>
</dbReference>
<keyword evidence="7" id="KW-0418">Kinase</keyword>
<feature type="domain" description="Protein kinase" evidence="11">
    <location>
        <begin position="14"/>
        <end position="283"/>
    </location>
</feature>
<protein>
    <recommendedName>
        <fullName evidence="2">non-specific serine/threonine protein kinase</fullName>
        <ecNumber evidence="2">2.7.11.1</ecNumber>
    </recommendedName>
</protein>
<evidence type="ECO:0000259" key="11">
    <source>
        <dbReference type="PROSITE" id="PS50011"/>
    </source>
</evidence>
<evidence type="ECO:0000256" key="9">
    <source>
        <dbReference type="ARBA" id="ARBA00047899"/>
    </source>
</evidence>
<dbReference type="InterPro" id="IPR028082">
    <property type="entry name" value="Peripla_BP_I"/>
</dbReference>
<dbReference type="EMBL" id="CAACVJ010000229">
    <property type="protein sequence ID" value="VEP15063.1"/>
    <property type="molecule type" value="Genomic_DNA"/>
</dbReference>
<keyword evidence="3" id="KW-0723">Serine/threonine-protein kinase</keyword>
<keyword evidence="13" id="KW-1185">Reference proteome</keyword>
<sequence length="785" mass="88079">MAVLQPNNLLDGRYRIVSHLAEGGFGYTYLAEDTRRPSCPKCFVKQLKPDISNSGMLDDVRRLFRTEAETLEKLGEHPQIPRLLAYFEKDGEFYLVQELIKGDTLRDELKLGEPWSEKQICQMLVEVLEILDFVHENQVIHRDVKPDNIIRRYEDKRLALVDFGSVKQIRGYESQIMGTVVVGTRGYMPTEQGRGSPRYNSDLYALGMIAIQSATGLNINQFPEDSETGEIIWQPWARDLSDGLASILSKMVRHHFGDRYQSSQEVLQELEKNTPLVDKTPYIEQKITSLKLGVNHFTHFSTAWDAAKRKLFITLPLALIITLFGLISWFLTEKSQETQVSEQLSVSSEVDINPNTTFISSGTTALIKPKETEQTGKYQAFQLAKQQGIKAMETGDYLLAVNFFEQALQQYRNAPETRIYRNNARSQVQNQKTYTIAVAVPISLDLEAAEAMLRGVAQAQDEINQAGGINGIPLRVVIANDGDDLEMAKNIASELGQNKEVLGVVGHYYSSRTLATGKTYEDNQLVAIALSSSTEIENFSDYVFRTSPSDKLTAQALAHHMLTKWEKNKVAIFYDPNSKYSMSLRKEFVRAVNFLGGQVVMQSDWSIDNFNVNHEVAKAIDREAEVMMLMPDNAVQIRLGIKVAQISKQRLKLLGGDVMYSPKTLEFGAENVLDMVIGAFWHIDADPDSKFSLKSKRLWGAEVNWISAMAYDATQALIQALSLQSNPNRIGMQQVLSKSDFSASGASNPVSFLSSGNRAQAKIQLVEIIKDRESKTGYGFDPIAD</sequence>
<keyword evidence="5" id="KW-0732">Signal</keyword>
<dbReference type="OrthoDB" id="446586at2"/>
<evidence type="ECO:0000256" key="7">
    <source>
        <dbReference type="ARBA" id="ARBA00022777"/>
    </source>
</evidence>
<dbReference type="PANTHER" id="PTHR24363">
    <property type="entry name" value="SERINE/THREONINE PROTEIN KINASE"/>
    <property type="match status" value="1"/>
</dbReference>
<dbReference type="GO" id="GO:0004674">
    <property type="term" value="F:protein serine/threonine kinase activity"/>
    <property type="evidence" value="ECO:0007669"/>
    <property type="project" value="UniProtKB-KW"/>
</dbReference>
<dbReference type="Proteomes" id="UP000320055">
    <property type="component" value="Unassembled WGS sequence"/>
</dbReference>
<dbReference type="Pfam" id="PF13458">
    <property type="entry name" value="Peripla_BP_6"/>
    <property type="match status" value="1"/>
</dbReference>
<evidence type="ECO:0000256" key="10">
    <source>
        <dbReference type="ARBA" id="ARBA00048679"/>
    </source>
</evidence>